<organism evidence="5 6">
    <name type="scientific">Bradyrhizobium campsiandrae</name>
    <dbReference type="NCBI Taxonomy" id="1729892"/>
    <lineage>
        <taxon>Bacteria</taxon>
        <taxon>Pseudomonadati</taxon>
        <taxon>Pseudomonadota</taxon>
        <taxon>Alphaproteobacteria</taxon>
        <taxon>Hyphomicrobiales</taxon>
        <taxon>Nitrobacteraceae</taxon>
        <taxon>Bradyrhizobium</taxon>
    </lineage>
</organism>
<accession>A0ABR7U4M8</accession>
<reference evidence="5 6" key="1">
    <citation type="journal article" date="2020" name="Arch. Microbiol.">
        <title>Bradyrhizobium campsiandrae sp. nov., a nitrogen-fixing bacterial strain isolated from a native leguminous tree from the Amazon adapted to flooded conditions.</title>
        <authorList>
            <person name="Cabral Michel D."/>
            <person name="Martins da Costa E."/>
            <person name="Azarias Guimaraes A."/>
            <person name="Soares de Carvalho T."/>
            <person name="Santos de Castro Caputo P."/>
            <person name="Willems A."/>
            <person name="de Souza Moreira F.M."/>
        </authorList>
    </citation>
    <scope>NUCLEOTIDE SEQUENCE [LARGE SCALE GENOMIC DNA]</scope>
    <source>
        <strain evidence="6">INPA 384B</strain>
    </source>
</reference>
<dbReference type="Gene3D" id="3.30.70.270">
    <property type="match status" value="1"/>
</dbReference>
<dbReference type="InterPro" id="IPR050469">
    <property type="entry name" value="Diguanylate_Cyclase"/>
</dbReference>
<dbReference type="PANTHER" id="PTHR45138">
    <property type="entry name" value="REGULATORY COMPONENTS OF SENSORY TRANSDUCTION SYSTEM"/>
    <property type="match status" value="1"/>
</dbReference>
<dbReference type="Proteomes" id="UP000639516">
    <property type="component" value="Unassembled WGS sequence"/>
</dbReference>
<evidence type="ECO:0000313" key="5">
    <source>
        <dbReference type="EMBL" id="MBC9978965.1"/>
    </source>
</evidence>
<evidence type="ECO:0000256" key="3">
    <source>
        <dbReference type="SAM" id="Coils"/>
    </source>
</evidence>
<feature type="domain" description="GGDEF" evidence="4">
    <location>
        <begin position="208"/>
        <end position="260"/>
    </location>
</feature>
<keyword evidence="6" id="KW-1185">Reference proteome</keyword>
<dbReference type="InterPro" id="IPR029787">
    <property type="entry name" value="Nucleotide_cyclase"/>
</dbReference>
<dbReference type="InterPro" id="IPR000160">
    <property type="entry name" value="GGDEF_dom"/>
</dbReference>
<keyword evidence="3" id="KW-0175">Coiled coil</keyword>
<evidence type="ECO:0000256" key="1">
    <source>
        <dbReference type="ARBA" id="ARBA00012528"/>
    </source>
</evidence>
<gene>
    <name evidence="5" type="ORF">HA482_12180</name>
</gene>
<comment type="caution">
    <text evidence="5">The sequence shown here is derived from an EMBL/GenBank/DDBJ whole genome shotgun (WGS) entry which is preliminary data.</text>
</comment>
<dbReference type="CDD" id="cd01949">
    <property type="entry name" value="GGDEF"/>
    <property type="match status" value="1"/>
</dbReference>
<proteinExistence type="predicted"/>
<dbReference type="EC" id="2.7.7.65" evidence="1"/>
<dbReference type="PANTHER" id="PTHR45138:SF9">
    <property type="entry name" value="DIGUANYLATE CYCLASE DGCM-RELATED"/>
    <property type="match status" value="1"/>
</dbReference>
<dbReference type="InterPro" id="IPR043128">
    <property type="entry name" value="Rev_trsase/Diguanyl_cyclase"/>
</dbReference>
<evidence type="ECO:0000313" key="6">
    <source>
        <dbReference type="Proteomes" id="UP000639516"/>
    </source>
</evidence>
<name>A0ABR7U4M8_9BRAD</name>
<dbReference type="EMBL" id="JAATTO010000015">
    <property type="protein sequence ID" value="MBC9978965.1"/>
    <property type="molecule type" value="Genomic_DNA"/>
</dbReference>
<comment type="catalytic activity">
    <reaction evidence="2">
        <text>2 GTP = 3',3'-c-di-GMP + 2 diphosphate</text>
        <dbReference type="Rhea" id="RHEA:24898"/>
        <dbReference type="ChEBI" id="CHEBI:33019"/>
        <dbReference type="ChEBI" id="CHEBI:37565"/>
        <dbReference type="ChEBI" id="CHEBI:58805"/>
        <dbReference type="EC" id="2.7.7.65"/>
    </reaction>
</comment>
<dbReference type="PROSITE" id="PS50887">
    <property type="entry name" value="GGDEF"/>
    <property type="match status" value="1"/>
</dbReference>
<evidence type="ECO:0000259" key="4">
    <source>
        <dbReference type="PROSITE" id="PS50887"/>
    </source>
</evidence>
<feature type="coiled-coil region" evidence="3">
    <location>
        <begin position="136"/>
        <end position="177"/>
    </location>
</feature>
<dbReference type="SUPFAM" id="SSF55073">
    <property type="entry name" value="Nucleotide cyclase"/>
    <property type="match status" value="1"/>
</dbReference>
<dbReference type="Pfam" id="PF00990">
    <property type="entry name" value="GGDEF"/>
    <property type="match status" value="1"/>
</dbReference>
<protein>
    <recommendedName>
        <fullName evidence="1">diguanylate cyclase</fullName>
        <ecNumber evidence="1">2.7.7.65</ecNumber>
    </recommendedName>
</protein>
<dbReference type="NCBIfam" id="TIGR00254">
    <property type="entry name" value="GGDEF"/>
    <property type="match status" value="1"/>
</dbReference>
<sequence>MQSLDDLEPDHADSVSKHALQLMAELEVPATPPNFTVWFAYVLGHSAALRKTIDILRSNDRKFDKALNRELYNTFLKAATGSVGEVAQTISGELDAILVNVRNDVSGAIADSAAHSEELIEVGRTLRTAKDPQLALKRLADELTRATERASALEAKLVEASGELDGLRTSLEQAELRSRTDSLTGLANRGAMESFLRTAQINAMESGDALSVFLIDVDHFKKFNDTYGHQLGDQVLRLVAKCLQEGIRDGDLAARYGGEE</sequence>
<dbReference type="SMART" id="SM00267">
    <property type="entry name" value="GGDEF"/>
    <property type="match status" value="1"/>
</dbReference>
<evidence type="ECO:0000256" key="2">
    <source>
        <dbReference type="ARBA" id="ARBA00034247"/>
    </source>
</evidence>